<gene>
    <name evidence="1" type="ORF">EBB_24620</name>
</gene>
<name>A0ABR9DKH7_9GAMM</name>
<comment type="caution">
    <text evidence="1">The sequence shown here is derived from an EMBL/GenBank/DDBJ whole genome shotgun (WGS) entry which is preliminary data.</text>
</comment>
<dbReference type="EMBL" id="JACXST010000003">
    <property type="protein sequence ID" value="MBD9363612.1"/>
    <property type="molecule type" value="Genomic_DNA"/>
</dbReference>
<protein>
    <submittedName>
        <fullName evidence="1">Uncharacterized protein</fullName>
    </submittedName>
</protein>
<dbReference type="RefSeq" id="WP_192396268.1">
    <property type="nucleotide sequence ID" value="NZ_CAJHIU010000003.1"/>
</dbReference>
<accession>A0ABR9DKH7</accession>
<keyword evidence="2" id="KW-1185">Reference proteome</keyword>
<evidence type="ECO:0000313" key="2">
    <source>
        <dbReference type="Proteomes" id="UP000641152"/>
    </source>
</evidence>
<dbReference type="Proteomes" id="UP000641152">
    <property type="component" value="Unassembled WGS sequence"/>
</dbReference>
<evidence type="ECO:0000313" key="1">
    <source>
        <dbReference type="EMBL" id="MBD9363612.1"/>
    </source>
</evidence>
<organism evidence="1 2">
    <name type="scientific">Methylomonas fluvii</name>
    <dbReference type="NCBI Taxonomy" id="1854564"/>
    <lineage>
        <taxon>Bacteria</taxon>
        <taxon>Pseudomonadati</taxon>
        <taxon>Pseudomonadota</taxon>
        <taxon>Gammaproteobacteria</taxon>
        <taxon>Methylococcales</taxon>
        <taxon>Methylococcaceae</taxon>
        <taxon>Methylomonas</taxon>
    </lineage>
</organism>
<reference evidence="1 2" key="1">
    <citation type="submission" date="2020-09" db="EMBL/GenBank/DDBJ databases">
        <title>Methylomonas albis sp. nov. and Methylomonas fluvii sp. nov.: Two cold-adapted methanotrophs from the River Elbe and an amended description of Methylovulum psychrotolerans strain Eb1.</title>
        <authorList>
            <person name="Bussmann I.K."/>
            <person name="Klings K.-W."/>
            <person name="Warnstedt J."/>
            <person name="Hoppert M."/>
            <person name="Saborowski A."/>
            <person name="Horn F."/>
            <person name="Liebner S."/>
        </authorList>
    </citation>
    <scope>NUCLEOTIDE SEQUENCE [LARGE SCALE GENOMIC DNA]</scope>
    <source>
        <strain evidence="1 2">EbB</strain>
    </source>
</reference>
<proteinExistence type="predicted"/>
<sequence>MLILASHLSSDLSRIGVFLFWCIGNPFWCAMRIWLAELGSAKLGWAGFKALAQSVLQFTRCNGAPSVPFNNGVEMLLVLLPATRFARPLSRFFPFRTFADEQHAVSKGALACAYRLNQTNRGA</sequence>